<dbReference type="Pfam" id="PF13499">
    <property type="entry name" value="EF-hand_7"/>
    <property type="match status" value="1"/>
</dbReference>
<feature type="domain" description="EF-hand" evidence="5">
    <location>
        <begin position="135"/>
        <end position="159"/>
    </location>
</feature>
<dbReference type="Gene3D" id="1.10.238.10">
    <property type="entry name" value="EF-hand"/>
    <property type="match status" value="2"/>
</dbReference>
<dbReference type="InterPro" id="IPR039647">
    <property type="entry name" value="EF_hand_pair_protein_CML-like"/>
</dbReference>
<dbReference type="PROSITE" id="PS00018">
    <property type="entry name" value="EF_HAND_1"/>
    <property type="match status" value="3"/>
</dbReference>
<dbReference type="PROSITE" id="PS50222">
    <property type="entry name" value="EF_HAND_2"/>
    <property type="match status" value="3"/>
</dbReference>
<organism evidence="6 7">
    <name type="scientific">Arachis duranensis</name>
    <name type="common">Wild peanut</name>
    <dbReference type="NCBI Taxonomy" id="130453"/>
    <lineage>
        <taxon>Eukaryota</taxon>
        <taxon>Viridiplantae</taxon>
        <taxon>Streptophyta</taxon>
        <taxon>Embryophyta</taxon>
        <taxon>Tracheophyta</taxon>
        <taxon>Spermatophyta</taxon>
        <taxon>Magnoliopsida</taxon>
        <taxon>eudicotyledons</taxon>
        <taxon>Gunneridae</taxon>
        <taxon>Pentapetalae</taxon>
        <taxon>rosids</taxon>
        <taxon>fabids</taxon>
        <taxon>Fabales</taxon>
        <taxon>Fabaceae</taxon>
        <taxon>Papilionoideae</taxon>
        <taxon>50 kb inversion clade</taxon>
        <taxon>dalbergioids sensu lato</taxon>
        <taxon>Dalbergieae</taxon>
        <taxon>Pterocarpus clade</taxon>
        <taxon>Arachis</taxon>
    </lineage>
</organism>
<keyword evidence="4" id="KW-1133">Transmembrane helix</keyword>
<gene>
    <name evidence="7" type="primary">LOC127747518</name>
</gene>
<dbReference type="CDD" id="cd00051">
    <property type="entry name" value="EFh"/>
    <property type="match status" value="1"/>
</dbReference>
<dbReference type="Proteomes" id="UP000515211">
    <property type="component" value="Chromosome 1"/>
</dbReference>
<dbReference type="InterPro" id="IPR011992">
    <property type="entry name" value="EF-hand-dom_pair"/>
</dbReference>
<reference evidence="6" key="1">
    <citation type="journal article" date="2016" name="Nat. Genet.">
        <title>The genome sequences of Arachis duranensis and Arachis ipaensis, the diploid ancestors of cultivated peanut.</title>
        <authorList>
            <person name="Bertioli D.J."/>
            <person name="Cannon S.B."/>
            <person name="Froenicke L."/>
            <person name="Huang G."/>
            <person name="Farmer A.D."/>
            <person name="Cannon E.K."/>
            <person name="Liu X."/>
            <person name="Gao D."/>
            <person name="Clevenger J."/>
            <person name="Dash S."/>
            <person name="Ren L."/>
            <person name="Moretzsohn M.C."/>
            <person name="Shirasawa K."/>
            <person name="Huang W."/>
            <person name="Vidigal B."/>
            <person name="Abernathy B."/>
            <person name="Chu Y."/>
            <person name="Niederhuth C.E."/>
            <person name="Umale P."/>
            <person name="Araujo A.C."/>
            <person name="Kozik A."/>
            <person name="Kim K.D."/>
            <person name="Burow M.D."/>
            <person name="Varshney R.K."/>
            <person name="Wang X."/>
            <person name="Zhang X."/>
            <person name="Barkley N."/>
            <person name="Guimaraes P.M."/>
            <person name="Isobe S."/>
            <person name="Guo B."/>
            <person name="Liao B."/>
            <person name="Stalker H.T."/>
            <person name="Schmitz R.J."/>
            <person name="Scheffler B.E."/>
            <person name="Leal-Bertioli S.C."/>
            <person name="Xun X."/>
            <person name="Jackson S.A."/>
            <person name="Michelmore R."/>
            <person name="Ozias-Akins P."/>
        </authorList>
    </citation>
    <scope>NUCLEOTIDE SEQUENCE [LARGE SCALE GENOMIC DNA]</scope>
    <source>
        <strain evidence="6">cv. V14167</strain>
    </source>
</reference>
<keyword evidence="1" id="KW-0479">Metal-binding</keyword>
<dbReference type="SMART" id="SM00054">
    <property type="entry name" value="EFh"/>
    <property type="match status" value="3"/>
</dbReference>
<dbReference type="SUPFAM" id="SSF47473">
    <property type="entry name" value="EF-hand"/>
    <property type="match status" value="1"/>
</dbReference>
<feature type="transmembrane region" description="Helical" evidence="4">
    <location>
        <begin position="12"/>
        <end position="31"/>
    </location>
</feature>
<reference evidence="7" key="2">
    <citation type="submission" date="2025-08" db="UniProtKB">
        <authorList>
            <consortium name="RefSeq"/>
        </authorList>
    </citation>
    <scope>IDENTIFICATION</scope>
    <source>
        <tissue evidence="7">Whole plant</tissue>
    </source>
</reference>
<keyword evidence="2" id="KW-0677">Repeat</keyword>
<evidence type="ECO:0000259" key="5">
    <source>
        <dbReference type="PROSITE" id="PS50222"/>
    </source>
</evidence>
<evidence type="ECO:0000256" key="4">
    <source>
        <dbReference type="SAM" id="Phobius"/>
    </source>
</evidence>
<accession>A0A9C6WVQ8</accession>
<dbReference type="KEGG" id="adu:127747518"/>
<dbReference type="InterPro" id="IPR002048">
    <property type="entry name" value="EF_hand_dom"/>
</dbReference>
<dbReference type="PANTHER" id="PTHR10891">
    <property type="entry name" value="EF-HAND CALCIUM-BINDING DOMAIN CONTAINING PROTEIN"/>
    <property type="match status" value="1"/>
</dbReference>
<evidence type="ECO:0000313" key="7">
    <source>
        <dbReference type="RefSeq" id="XP_052117468.1"/>
    </source>
</evidence>
<dbReference type="AlphaFoldDB" id="A0A9C6WVQ8"/>
<dbReference type="GeneID" id="127747518"/>
<sequence>MEDWNMLGADCVVISCCCQCLMLQILVYVLLKLPSKLSIRFREEIVTIALRDGTSGQNGNDSGSCMDEVEKVMEKFYENGERQSYSLGARRPAQIPRGQAGDELHALLSKMDKNGNGYVEFDELVHVLIPRDSSVFDRDGNGFITAAELAGSMARMGQPLTYRELAAMMAQADSNGDGVISFEEFVNILAKSAADFLGIKVA</sequence>
<keyword evidence="6" id="KW-1185">Reference proteome</keyword>
<evidence type="ECO:0000313" key="6">
    <source>
        <dbReference type="Proteomes" id="UP000515211"/>
    </source>
</evidence>
<dbReference type="RefSeq" id="XP_052117468.1">
    <property type="nucleotide sequence ID" value="XM_052261508.1"/>
</dbReference>
<evidence type="ECO:0000256" key="3">
    <source>
        <dbReference type="ARBA" id="ARBA00022837"/>
    </source>
</evidence>
<feature type="domain" description="EF-hand" evidence="5">
    <location>
        <begin position="99"/>
        <end position="134"/>
    </location>
</feature>
<keyword evidence="3" id="KW-0106">Calcium</keyword>
<dbReference type="InterPro" id="IPR018247">
    <property type="entry name" value="EF_Hand_1_Ca_BS"/>
</dbReference>
<feature type="domain" description="EF-hand" evidence="5">
    <location>
        <begin position="160"/>
        <end position="195"/>
    </location>
</feature>
<dbReference type="Pfam" id="PF13202">
    <property type="entry name" value="EF-hand_5"/>
    <property type="match status" value="1"/>
</dbReference>
<evidence type="ECO:0000256" key="2">
    <source>
        <dbReference type="ARBA" id="ARBA00022737"/>
    </source>
</evidence>
<keyword evidence="4" id="KW-0472">Membrane</keyword>
<proteinExistence type="predicted"/>
<keyword evidence="4" id="KW-0812">Transmembrane</keyword>
<protein>
    <submittedName>
        <fullName evidence="7">Probable calcium-binding protein CML15</fullName>
    </submittedName>
</protein>
<name>A0A9C6WVQ8_ARADU</name>
<dbReference type="FunFam" id="1.10.238.10:FF:000003">
    <property type="entry name" value="Calmodulin A"/>
    <property type="match status" value="1"/>
</dbReference>
<evidence type="ECO:0000256" key="1">
    <source>
        <dbReference type="ARBA" id="ARBA00022723"/>
    </source>
</evidence>
<dbReference type="GO" id="GO:0005509">
    <property type="term" value="F:calcium ion binding"/>
    <property type="evidence" value="ECO:0007669"/>
    <property type="project" value="InterPro"/>
</dbReference>